<keyword evidence="4" id="KW-1185">Reference proteome</keyword>
<evidence type="ECO:0000256" key="1">
    <source>
        <dbReference type="ARBA" id="ARBA00023002"/>
    </source>
</evidence>
<dbReference type="InterPro" id="IPR006076">
    <property type="entry name" value="FAD-dep_OxRdtase"/>
</dbReference>
<protein>
    <submittedName>
        <fullName evidence="3">D-amino acid dehydrogenase</fullName>
    </submittedName>
</protein>
<gene>
    <name evidence="3" type="ORF">GCM10010310_62920</name>
</gene>
<dbReference type="Gene3D" id="3.50.50.60">
    <property type="entry name" value="FAD/NAD(P)-binding domain"/>
    <property type="match status" value="2"/>
</dbReference>
<evidence type="ECO:0000259" key="2">
    <source>
        <dbReference type="Pfam" id="PF01266"/>
    </source>
</evidence>
<dbReference type="RefSeq" id="WP_319123551.1">
    <property type="nucleotide sequence ID" value="NZ_BAAASK010000026.1"/>
</dbReference>
<evidence type="ECO:0000313" key="4">
    <source>
        <dbReference type="Proteomes" id="UP001499989"/>
    </source>
</evidence>
<dbReference type="PANTHER" id="PTHR13847:SF289">
    <property type="entry name" value="GLYCINE OXIDASE"/>
    <property type="match status" value="1"/>
</dbReference>
<organism evidence="3 4">
    <name type="scientific">Streptomyces violaceolatus</name>
    <dbReference type="NCBI Taxonomy" id="67378"/>
    <lineage>
        <taxon>Bacteria</taxon>
        <taxon>Bacillati</taxon>
        <taxon>Actinomycetota</taxon>
        <taxon>Actinomycetes</taxon>
        <taxon>Kitasatosporales</taxon>
        <taxon>Streptomycetaceae</taxon>
        <taxon>Streptomyces</taxon>
        <taxon>Streptomyces violaceoruber group</taxon>
    </lineage>
</organism>
<dbReference type="SUPFAM" id="SSF51905">
    <property type="entry name" value="FAD/NAD(P)-binding domain"/>
    <property type="match status" value="1"/>
</dbReference>
<dbReference type="Proteomes" id="UP001499989">
    <property type="component" value="Unassembled WGS sequence"/>
</dbReference>
<dbReference type="EMBL" id="BAAASK010000026">
    <property type="protein sequence ID" value="GAA2697967.1"/>
    <property type="molecule type" value="Genomic_DNA"/>
</dbReference>
<dbReference type="PANTHER" id="PTHR13847">
    <property type="entry name" value="SARCOSINE DEHYDROGENASE-RELATED"/>
    <property type="match status" value="1"/>
</dbReference>
<keyword evidence="1" id="KW-0560">Oxidoreductase</keyword>
<dbReference type="Pfam" id="PF01266">
    <property type="entry name" value="DAO"/>
    <property type="match status" value="1"/>
</dbReference>
<accession>A0ABN3TBQ7</accession>
<sequence length="415" mass="45349">MSHRIPLDRPERVAVVGAGMVGLSTAWFLQEHGADIVVYDQGDVASGSSWGNAGWLTPSIVTPLPEPSVLKYGMRAVLDPSSPVYVPASASPRLLRFLARFAGNCTQARWKRAMSALVDVNEQALGAFEELENPELGVRTEEAAPLLAAYRDRGAREVLVEEFRHIERSGQRVRYDLIDGEEARAMEPALSRAVVAAIRIEGQRFLDPAAFVHGLAEAVTRRGAEIWTGSKVRTLTHDRRGVWVNGERFDSVVIATGARLPELARPLGVRRLVQAGRGYSFTVAVEHLPKGPVYFPAERVACTPVDGRLRLAGMMEFRAVDAPLDRRRIEAVKNAAAPLLLGADLEDRRHEWVGSRPCTADGLPLVGRTRSPRVFVAGGHGMWGITLGPVTGKLLAEQMMTGRTPPALRAFDPLR</sequence>
<evidence type="ECO:0000313" key="3">
    <source>
        <dbReference type="EMBL" id="GAA2697967.1"/>
    </source>
</evidence>
<dbReference type="Gene3D" id="3.30.9.10">
    <property type="entry name" value="D-Amino Acid Oxidase, subunit A, domain 2"/>
    <property type="match status" value="1"/>
</dbReference>
<dbReference type="PRINTS" id="PR00419">
    <property type="entry name" value="ADXRDTASE"/>
</dbReference>
<reference evidence="3 4" key="1">
    <citation type="journal article" date="2019" name="Int. J. Syst. Evol. Microbiol.">
        <title>The Global Catalogue of Microorganisms (GCM) 10K type strain sequencing project: providing services to taxonomists for standard genome sequencing and annotation.</title>
        <authorList>
            <consortium name="The Broad Institute Genomics Platform"/>
            <consortium name="The Broad Institute Genome Sequencing Center for Infectious Disease"/>
            <person name="Wu L."/>
            <person name="Ma J."/>
        </authorList>
    </citation>
    <scope>NUCLEOTIDE SEQUENCE [LARGE SCALE GENOMIC DNA]</scope>
    <source>
        <strain evidence="3 4">JCM 4531</strain>
    </source>
</reference>
<dbReference type="SUPFAM" id="SSF54373">
    <property type="entry name" value="FAD-linked reductases, C-terminal domain"/>
    <property type="match status" value="1"/>
</dbReference>
<feature type="domain" description="FAD dependent oxidoreductase" evidence="2">
    <location>
        <begin position="12"/>
        <end position="397"/>
    </location>
</feature>
<name>A0ABN3TBQ7_9ACTN</name>
<dbReference type="InterPro" id="IPR036188">
    <property type="entry name" value="FAD/NAD-bd_sf"/>
</dbReference>
<comment type="caution">
    <text evidence="3">The sequence shown here is derived from an EMBL/GenBank/DDBJ whole genome shotgun (WGS) entry which is preliminary data.</text>
</comment>
<proteinExistence type="predicted"/>